<dbReference type="KEGG" id="lcre:Pla8534_69050"/>
<dbReference type="Proteomes" id="UP000317648">
    <property type="component" value="Chromosome"/>
</dbReference>
<gene>
    <name evidence="1" type="ORF">Pla8534_69050</name>
</gene>
<dbReference type="EMBL" id="CP036433">
    <property type="protein sequence ID" value="QDU98994.1"/>
    <property type="molecule type" value="Genomic_DNA"/>
</dbReference>
<accession>A0A518E4J1</accession>
<organism evidence="1 2">
    <name type="scientific">Lignipirellula cremea</name>
    <dbReference type="NCBI Taxonomy" id="2528010"/>
    <lineage>
        <taxon>Bacteria</taxon>
        <taxon>Pseudomonadati</taxon>
        <taxon>Planctomycetota</taxon>
        <taxon>Planctomycetia</taxon>
        <taxon>Pirellulales</taxon>
        <taxon>Pirellulaceae</taxon>
        <taxon>Lignipirellula</taxon>
    </lineage>
</organism>
<reference evidence="1 2" key="1">
    <citation type="submission" date="2019-02" db="EMBL/GenBank/DDBJ databases">
        <title>Deep-cultivation of Planctomycetes and their phenomic and genomic characterization uncovers novel biology.</title>
        <authorList>
            <person name="Wiegand S."/>
            <person name="Jogler M."/>
            <person name="Boedeker C."/>
            <person name="Pinto D."/>
            <person name="Vollmers J."/>
            <person name="Rivas-Marin E."/>
            <person name="Kohn T."/>
            <person name="Peeters S.H."/>
            <person name="Heuer A."/>
            <person name="Rast P."/>
            <person name="Oberbeckmann S."/>
            <person name="Bunk B."/>
            <person name="Jeske O."/>
            <person name="Meyerdierks A."/>
            <person name="Storesund J.E."/>
            <person name="Kallscheuer N."/>
            <person name="Luecker S."/>
            <person name="Lage O.M."/>
            <person name="Pohl T."/>
            <person name="Merkel B.J."/>
            <person name="Hornburger P."/>
            <person name="Mueller R.-W."/>
            <person name="Bruemmer F."/>
            <person name="Labrenz M."/>
            <person name="Spormann A.M."/>
            <person name="Op den Camp H."/>
            <person name="Overmann J."/>
            <person name="Amann R."/>
            <person name="Jetten M.S.M."/>
            <person name="Mascher T."/>
            <person name="Medema M.H."/>
            <person name="Devos D.P."/>
            <person name="Kaster A.-K."/>
            <person name="Ovreas L."/>
            <person name="Rohde M."/>
            <person name="Galperin M.Y."/>
            <person name="Jogler C."/>
        </authorList>
    </citation>
    <scope>NUCLEOTIDE SEQUENCE [LARGE SCALE GENOMIC DNA]</scope>
    <source>
        <strain evidence="1 2">Pla85_3_4</strain>
    </source>
</reference>
<dbReference type="AlphaFoldDB" id="A0A518E4J1"/>
<proteinExistence type="predicted"/>
<evidence type="ECO:0000313" key="1">
    <source>
        <dbReference type="EMBL" id="QDU98994.1"/>
    </source>
</evidence>
<name>A0A518E4J1_9BACT</name>
<protein>
    <submittedName>
        <fullName evidence="1">Uncharacterized protein</fullName>
    </submittedName>
</protein>
<evidence type="ECO:0000313" key="2">
    <source>
        <dbReference type="Proteomes" id="UP000317648"/>
    </source>
</evidence>
<dbReference type="RefSeq" id="WP_145058665.1">
    <property type="nucleotide sequence ID" value="NZ_CP036433.1"/>
</dbReference>
<sequence length="101" mass="10792">MSTPTHIRAISVTLLFVGLLAFAVQTKIGADVLQHGPAVSVSESDGEVDGKELLDTDLLAPCTVVLVHASSFFLTDRWDLPLSAERIHSLFLSRGPPALLV</sequence>
<keyword evidence="2" id="KW-1185">Reference proteome</keyword>